<dbReference type="EMBL" id="CACRXK020006244">
    <property type="protein sequence ID" value="CAB4008835.1"/>
    <property type="molecule type" value="Genomic_DNA"/>
</dbReference>
<evidence type="ECO:0000313" key="2">
    <source>
        <dbReference type="Proteomes" id="UP001152795"/>
    </source>
</evidence>
<evidence type="ECO:0000313" key="1">
    <source>
        <dbReference type="EMBL" id="CAB4008835.1"/>
    </source>
</evidence>
<dbReference type="AlphaFoldDB" id="A0A6S7HRV9"/>
<organism evidence="1 2">
    <name type="scientific">Paramuricea clavata</name>
    <name type="common">Red gorgonian</name>
    <name type="synonym">Violescent sea-whip</name>
    <dbReference type="NCBI Taxonomy" id="317549"/>
    <lineage>
        <taxon>Eukaryota</taxon>
        <taxon>Metazoa</taxon>
        <taxon>Cnidaria</taxon>
        <taxon>Anthozoa</taxon>
        <taxon>Octocorallia</taxon>
        <taxon>Malacalcyonacea</taxon>
        <taxon>Plexauridae</taxon>
        <taxon>Paramuricea</taxon>
    </lineage>
</organism>
<reference evidence="1" key="1">
    <citation type="submission" date="2020-04" db="EMBL/GenBank/DDBJ databases">
        <authorList>
            <person name="Alioto T."/>
            <person name="Alioto T."/>
            <person name="Gomez Garrido J."/>
        </authorList>
    </citation>
    <scope>NUCLEOTIDE SEQUENCE</scope>
    <source>
        <strain evidence="1">A484AB</strain>
    </source>
</reference>
<dbReference type="InterPro" id="IPR001357">
    <property type="entry name" value="BRCT_dom"/>
</dbReference>
<dbReference type="InterPro" id="IPR036420">
    <property type="entry name" value="BRCT_dom_sf"/>
</dbReference>
<keyword evidence="2" id="KW-1185">Reference proteome</keyword>
<accession>A0A6S7HRV9</accession>
<dbReference type="SUPFAM" id="SSF52113">
    <property type="entry name" value="BRCT domain"/>
    <property type="match status" value="1"/>
</dbReference>
<dbReference type="Gene3D" id="3.40.50.10190">
    <property type="entry name" value="BRCT domain"/>
    <property type="match status" value="1"/>
</dbReference>
<proteinExistence type="predicted"/>
<dbReference type="PROSITE" id="PS50172">
    <property type="entry name" value="BRCT"/>
    <property type="match status" value="1"/>
</dbReference>
<comment type="caution">
    <text evidence="1">The sequence shown here is derived from an EMBL/GenBank/DDBJ whole genome shotgun (WGS) entry which is preliminary data.</text>
</comment>
<protein>
    <submittedName>
        <fullName evidence="1">DNA repair XRCC1-like</fullName>
    </submittedName>
</protein>
<dbReference type="Proteomes" id="UP001152795">
    <property type="component" value="Unassembled WGS sequence"/>
</dbReference>
<dbReference type="OrthoDB" id="25840at2759"/>
<gene>
    <name evidence="1" type="ORF">PACLA_8A049288</name>
</gene>
<name>A0A6S7HRV9_PARCT</name>
<sequence>MSDTVKYVITNENWDDNFDEALVDNSSLTFVRPKWIHTCHDKRSFVPFQPYIIVPR</sequence>